<evidence type="ECO:0000256" key="5">
    <source>
        <dbReference type="ARBA" id="ARBA00022475"/>
    </source>
</evidence>
<accession>A0A4Q7NAV8</accession>
<dbReference type="GO" id="GO:0009252">
    <property type="term" value="P:peptidoglycan biosynthetic process"/>
    <property type="evidence" value="ECO:0007669"/>
    <property type="project" value="UniProtKB-KW"/>
</dbReference>
<feature type="transmembrane region" description="Helical" evidence="17">
    <location>
        <begin position="225"/>
        <end position="244"/>
    </location>
</feature>
<dbReference type="AlphaFoldDB" id="A0A4Q7NAV8"/>
<dbReference type="Proteomes" id="UP000293638">
    <property type="component" value="Unassembled WGS sequence"/>
</dbReference>
<dbReference type="EMBL" id="SGXD01000005">
    <property type="protein sequence ID" value="RZS80049.1"/>
    <property type="molecule type" value="Genomic_DNA"/>
</dbReference>
<evidence type="ECO:0000256" key="6">
    <source>
        <dbReference type="ARBA" id="ARBA00022692"/>
    </source>
</evidence>
<dbReference type="NCBIfam" id="TIGR00753">
    <property type="entry name" value="undec_PP_bacA"/>
    <property type="match status" value="1"/>
</dbReference>
<evidence type="ECO:0000256" key="12">
    <source>
        <dbReference type="ARBA" id="ARBA00023251"/>
    </source>
</evidence>
<feature type="transmembrane region" description="Helical" evidence="17">
    <location>
        <begin position="256"/>
        <end position="275"/>
    </location>
</feature>
<dbReference type="NCBIfam" id="NF001392">
    <property type="entry name" value="PRK00281.2-1"/>
    <property type="match status" value="1"/>
</dbReference>
<evidence type="ECO:0000256" key="9">
    <source>
        <dbReference type="ARBA" id="ARBA00022984"/>
    </source>
</evidence>
<evidence type="ECO:0000313" key="19">
    <source>
        <dbReference type="Proteomes" id="UP000293638"/>
    </source>
</evidence>
<dbReference type="PANTHER" id="PTHR30622:SF3">
    <property type="entry name" value="UNDECAPRENYL-DIPHOSPHATASE"/>
    <property type="match status" value="1"/>
</dbReference>
<comment type="function">
    <text evidence="17">Catalyzes the dephosphorylation of undecaprenyl diphosphate (UPP). Confers resistance to bacitracin.</text>
</comment>
<evidence type="ECO:0000256" key="16">
    <source>
        <dbReference type="ARBA" id="ARBA00047594"/>
    </source>
</evidence>
<keyword evidence="11 17" id="KW-0472">Membrane</keyword>
<dbReference type="GO" id="GO:0005886">
    <property type="term" value="C:plasma membrane"/>
    <property type="evidence" value="ECO:0007669"/>
    <property type="project" value="UniProtKB-SubCell"/>
</dbReference>
<evidence type="ECO:0000256" key="1">
    <source>
        <dbReference type="ARBA" id="ARBA00004651"/>
    </source>
</evidence>
<keyword evidence="13 17" id="KW-0961">Cell wall biogenesis/degradation</keyword>
<organism evidence="18 19">
    <name type="scientific">Motilibacter rhizosphaerae</name>
    <dbReference type="NCBI Taxonomy" id="598652"/>
    <lineage>
        <taxon>Bacteria</taxon>
        <taxon>Bacillati</taxon>
        <taxon>Actinomycetota</taxon>
        <taxon>Actinomycetes</taxon>
        <taxon>Motilibacterales</taxon>
        <taxon>Motilibacteraceae</taxon>
        <taxon>Motilibacter</taxon>
    </lineage>
</organism>
<evidence type="ECO:0000256" key="3">
    <source>
        <dbReference type="ARBA" id="ARBA00012374"/>
    </source>
</evidence>
<feature type="transmembrane region" description="Helical" evidence="17">
    <location>
        <begin position="46"/>
        <end position="66"/>
    </location>
</feature>
<name>A0A4Q7NAV8_9ACTN</name>
<dbReference type="GO" id="GO:0050380">
    <property type="term" value="F:undecaprenyl-diphosphatase activity"/>
    <property type="evidence" value="ECO:0007669"/>
    <property type="project" value="UniProtKB-UniRule"/>
</dbReference>
<keyword evidence="10 17" id="KW-1133">Transmembrane helix</keyword>
<dbReference type="InterPro" id="IPR003824">
    <property type="entry name" value="UppP"/>
</dbReference>
<reference evidence="18 19" key="1">
    <citation type="submission" date="2019-02" db="EMBL/GenBank/DDBJ databases">
        <title>Genomic Encyclopedia of Type Strains, Phase IV (KMG-IV): sequencing the most valuable type-strain genomes for metagenomic binning, comparative biology and taxonomic classification.</title>
        <authorList>
            <person name="Goeker M."/>
        </authorList>
    </citation>
    <scope>NUCLEOTIDE SEQUENCE [LARGE SCALE GENOMIC DNA]</scope>
    <source>
        <strain evidence="18 19">DSM 45622</strain>
    </source>
</reference>
<dbReference type="GO" id="GO:0008360">
    <property type="term" value="P:regulation of cell shape"/>
    <property type="evidence" value="ECO:0007669"/>
    <property type="project" value="UniProtKB-KW"/>
</dbReference>
<feature type="transmembrane region" description="Helical" evidence="17">
    <location>
        <begin position="122"/>
        <end position="141"/>
    </location>
</feature>
<keyword evidence="19" id="KW-1185">Reference proteome</keyword>
<evidence type="ECO:0000313" key="18">
    <source>
        <dbReference type="EMBL" id="RZS80049.1"/>
    </source>
</evidence>
<evidence type="ECO:0000256" key="8">
    <source>
        <dbReference type="ARBA" id="ARBA00022960"/>
    </source>
</evidence>
<evidence type="ECO:0000256" key="7">
    <source>
        <dbReference type="ARBA" id="ARBA00022801"/>
    </source>
</evidence>
<dbReference type="HAMAP" id="MF_01006">
    <property type="entry name" value="Undec_diphosphatase"/>
    <property type="match status" value="1"/>
</dbReference>
<proteinExistence type="inferred from homology"/>
<evidence type="ECO:0000256" key="10">
    <source>
        <dbReference type="ARBA" id="ARBA00022989"/>
    </source>
</evidence>
<evidence type="ECO:0000256" key="11">
    <source>
        <dbReference type="ARBA" id="ARBA00023136"/>
    </source>
</evidence>
<protein>
    <recommendedName>
        <fullName evidence="4 17">Undecaprenyl-diphosphatase</fullName>
        <ecNumber evidence="3 17">3.6.1.27</ecNumber>
    </recommendedName>
    <alternativeName>
        <fullName evidence="15 17">Bacitracin resistance protein</fullName>
    </alternativeName>
    <alternativeName>
        <fullName evidence="14 17">Undecaprenyl pyrophosphate phosphatase</fullName>
    </alternativeName>
</protein>
<sequence length="277" mass="29218">MSATLSWIDSAVLGVVEGLTEFLPVSSTGHLTVAESILGLKVDDDAITAFTAVIQVGAILAVVLFFRKDIVRMVLAFLRGLRDPSARTDPDWRLAVYVIAGTIPAGVLGLAAKPLVEGPLRSLWVVGISLIVWSGAMWWAERVGRQDRGEQQLTLRDGVVVGVSQLLAVLFPGVSRSGATISTALYLGLDRVAATRLSFFLAIPLLLAAGGLELPKATDVGAGKLLLGTVVSFVVAYAAVAWLLRFVASNSIAKFVPYRVVVGVIVLVSLAAGWLDA</sequence>
<dbReference type="Pfam" id="PF02673">
    <property type="entry name" value="BacA"/>
    <property type="match status" value="1"/>
</dbReference>
<keyword evidence="5 17" id="KW-1003">Cell membrane</keyword>
<feature type="transmembrane region" description="Helical" evidence="17">
    <location>
        <begin position="194"/>
        <end position="213"/>
    </location>
</feature>
<dbReference type="RefSeq" id="WP_231116522.1">
    <property type="nucleotide sequence ID" value="NZ_SGXD01000005.1"/>
</dbReference>
<evidence type="ECO:0000256" key="15">
    <source>
        <dbReference type="ARBA" id="ARBA00032932"/>
    </source>
</evidence>
<comment type="similarity">
    <text evidence="2 17">Belongs to the UppP family.</text>
</comment>
<comment type="miscellaneous">
    <text evidence="17">Bacitracin is thought to be involved in the inhibition of peptidoglycan synthesis by sequestering undecaprenyl diphosphate, thereby reducing the pool of lipid carrier available.</text>
</comment>
<gene>
    <name evidence="17" type="primary">uppP</name>
    <name evidence="18" type="ORF">EV189_3529</name>
</gene>
<dbReference type="EC" id="3.6.1.27" evidence="3 17"/>
<dbReference type="PANTHER" id="PTHR30622">
    <property type="entry name" value="UNDECAPRENYL-DIPHOSPHATASE"/>
    <property type="match status" value="1"/>
</dbReference>
<evidence type="ECO:0000256" key="13">
    <source>
        <dbReference type="ARBA" id="ARBA00023316"/>
    </source>
</evidence>
<dbReference type="GO" id="GO:0046677">
    <property type="term" value="P:response to antibiotic"/>
    <property type="evidence" value="ECO:0007669"/>
    <property type="project" value="UniProtKB-UniRule"/>
</dbReference>
<evidence type="ECO:0000256" key="17">
    <source>
        <dbReference type="HAMAP-Rule" id="MF_01006"/>
    </source>
</evidence>
<comment type="caution">
    <text evidence="18">The sequence shown here is derived from an EMBL/GenBank/DDBJ whole genome shotgun (WGS) entry which is preliminary data.</text>
</comment>
<dbReference type="GO" id="GO:0071555">
    <property type="term" value="P:cell wall organization"/>
    <property type="evidence" value="ECO:0007669"/>
    <property type="project" value="UniProtKB-KW"/>
</dbReference>
<evidence type="ECO:0000256" key="14">
    <source>
        <dbReference type="ARBA" id="ARBA00032707"/>
    </source>
</evidence>
<keyword evidence="8 17" id="KW-0133">Cell shape</keyword>
<keyword evidence="9 17" id="KW-0573">Peptidoglycan synthesis</keyword>
<keyword evidence="12 17" id="KW-0046">Antibiotic resistance</keyword>
<evidence type="ECO:0000256" key="2">
    <source>
        <dbReference type="ARBA" id="ARBA00010621"/>
    </source>
</evidence>
<feature type="transmembrane region" description="Helical" evidence="17">
    <location>
        <begin position="94"/>
        <end position="116"/>
    </location>
</feature>
<keyword evidence="6 17" id="KW-0812">Transmembrane</keyword>
<comment type="catalytic activity">
    <reaction evidence="16 17">
        <text>di-trans,octa-cis-undecaprenyl diphosphate + H2O = di-trans,octa-cis-undecaprenyl phosphate + phosphate + H(+)</text>
        <dbReference type="Rhea" id="RHEA:28094"/>
        <dbReference type="ChEBI" id="CHEBI:15377"/>
        <dbReference type="ChEBI" id="CHEBI:15378"/>
        <dbReference type="ChEBI" id="CHEBI:43474"/>
        <dbReference type="ChEBI" id="CHEBI:58405"/>
        <dbReference type="ChEBI" id="CHEBI:60392"/>
        <dbReference type="EC" id="3.6.1.27"/>
    </reaction>
</comment>
<evidence type="ECO:0000256" key="4">
    <source>
        <dbReference type="ARBA" id="ARBA00021581"/>
    </source>
</evidence>
<comment type="subcellular location">
    <subcellularLocation>
        <location evidence="1 17">Cell membrane</location>
        <topology evidence="1 17">Multi-pass membrane protein</topology>
    </subcellularLocation>
</comment>
<keyword evidence="7 17" id="KW-0378">Hydrolase</keyword>